<dbReference type="Proteomes" id="UP000694240">
    <property type="component" value="Chromosome 2"/>
</dbReference>
<name>A0A8T2FY11_9BRAS</name>
<protein>
    <submittedName>
        <fullName evidence="1">Uncharacterized protein</fullName>
    </submittedName>
</protein>
<reference evidence="1 2" key="1">
    <citation type="submission" date="2020-12" db="EMBL/GenBank/DDBJ databases">
        <title>Concerted genomic and epigenomic changes stabilize Arabidopsis allopolyploids.</title>
        <authorList>
            <person name="Chen Z."/>
        </authorList>
    </citation>
    <scope>NUCLEOTIDE SEQUENCE [LARGE SCALE GENOMIC DNA]</scope>
    <source>
        <strain evidence="1">Allo738</strain>
        <tissue evidence="1">Leaf</tissue>
    </source>
</reference>
<dbReference type="EMBL" id="JAEFBK010000002">
    <property type="protein sequence ID" value="KAG7636091.1"/>
    <property type="molecule type" value="Genomic_DNA"/>
</dbReference>
<comment type="caution">
    <text evidence="1">The sequence shown here is derived from an EMBL/GenBank/DDBJ whole genome shotgun (WGS) entry which is preliminary data.</text>
</comment>
<organism evidence="1 2">
    <name type="scientific">Arabidopsis thaliana x Arabidopsis arenosa</name>
    <dbReference type="NCBI Taxonomy" id="1240361"/>
    <lineage>
        <taxon>Eukaryota</taxon>
        <taxon>Viridiplantae</taxon>
        <taxon>Streptophyta</taxon>
        <taxon>Embryophyta</taxon>
        <taxon>Tracheophyta</taxon>
        <taxon>Spermatophyta</taxon>
        <taxon>Magnoliopsida</taxon>
        <taxon>eudicotyledons</taxon>
        <taxon>Gunneridae</taxon>
        <taxon>Pentapetalae</taxon>
        <taxon>rosids</taxon>
        <taxon>malvids</taxon>
        <taxon>Brassicales</taxon>
        <taxon>Brassicaceae</taxon>
        <taxon>Camelineae</taxon>
        <taxon>Arabidopsis</taxon>
    </lineage>
</organism>
<evidence type="ECO:0000313" key="1">
    <source>
        <dbReference type="EMBL" id="KAG7636091.1"/>
    </source>
</evidence>
<accession>A0A8T2FY11</accession>
<feature type="non-terminal residue" evidence="1">
    <location>
        <position position="43"/>
    </location>
</feature>
<evidence type="ECO:0000313" key="2">
    <source>
        <dbReference type="Proteomes" id="UP000694240"/>
    </source>
</evidence>
<proteinExistence type="predicted"/>
<dbReference type="AlphaFoldDB" id="A0A8T2FY11"/>
<sequence>MPHKIQHDVVVHNDTYVHAVDEDGQIFFFSTSCCFFVTTGSKE</sequence>
<keyword evidence="2" id="KW-1185">Reference proteome</keyword>
<gene>
    <name evidence="1" type="ORF">ISN45_At02g006890</name>
</gene>